<accession>A0AA97K7T8</accession>
<protein>
    <submittedName>
        <fullName evidence="4">Uncharacterized protein LOC129339518</fullName>
    </submittedName>
</protein>
<evidence type="ECO:0000256" key="2">
    <source>
        <dbReference type="ARBA" id="ARBA00023002"/>
    </source>
</evidence>
<evidence type="ECO:0000256" key="1">
    <source>
        <dbReference type="ARBA" id="ARBA00006484"/>
    </source>
</evidence>
<comment type="similarity">
    <text evidence="1">Belongs to the short-chain dehydrogenases/reductases (SDR) family.</text>
</comment>
<dbReference type="AlphaFoldDB" id="A0AA97K7T8"/>
<organism evidence="3 4">
    <name type="scientific">Eublepharis macularius</name>
    <name type="common">Leopard gecko</name>
    <name type="synonym">Cyrtodactylus macularius</name>
    <dbReference type="NCBI Taxonomy" id="481883"/>
    <lineage>
        <taxon>Eukaryota</taxon>
        <taxon>Metazoa</taxon>
        <taxon>Chordata</taxon>
        <taxon>Craniata</taxon>
        <taxon>Vertebrata</taxon>
        <taxon>Euteleostomi</taxon>
        <taxon>Lepidosauria</taxon>
        <taxon>Squamata</taxon>
        <taxon>Bifurcata</taxon>
        <taxon>Gekkota</taxon>
        <taxon>Eublepharidae</taxon>
        <taxon>Eublepharinae</taxon>
        <taxon>Eublepharis</taxon>
    </lineage>
</organism>
<dbReference type="RefSeq" id="XP_054850074.1">
    <property type="nucleotide sequence ID" value="XM_054994099.1"/>
</dbReference>
<dbReference type="GeneID" id="129339518"/>
<dbReference type="FunFam" id="3.40.50.720:FF:000084">
    <property type="entry name" value="Short-chain dehydrogenase reductase"/>
    <property type="match status" value="2"/>
</dbReference>
<reference evidence="4" key="1">
    <citation type="submission" date="2025-08" db="UniProtKB">
        <authorList>
            <consortium name="RefSeq"/>
        </authorList>
    </citation>
    <scope>IDENTIFICATION</scope>
    <source>
        <tissue evidence="4">Blood</tissue>
    </source>
</reference>
<dbReference type="PROSITE" id="PS00061">
    <property type="entry name" value="ADH_SHORT"/>
    <property type="match status" value="2"/>
</dbReference>
<dbReference type="Pfam" id="PF13561">
    <property type="entry name" value="adh_short_C2"/>
    <property type="match status" value="2"/>
</dbReference>
<dbReference type="PRINTS" id="PR00081">
    <property type="entry name" value="GDHRDH"/>
</dbReference>
<dbReference type="PANTHER" id="PTHR43658">
    <property type="entry name" value="SHORT-CHAIN DEHYDROGENASE/REDUCTASE"/>
    <property type="match status" value="1"/>
</dbReference>
<dbReference type="InterPro" id="IPR036291">
    <property type="entry name" value="NAD(P)-bd_dom_sf"/>
</dbReference>
<dbReference type="GO" id="GO:0005829">
    <property type="term" value="C:cytosol"/>
    <property type="evidence" value="ECO:0007669"/>
    <property type="project" value="TreeGrafter"/>
</dbReference>
<evidence type="ECO:0000313" key="3">
    <source>
        <dbReference type="Proteomes" id="UP001190640"/>
    </source>
</evidence>
<dbReference type="Proteomes" id="UP001190640">
    <property type="component" value="Chromosome 12"/>
</dbReference>
<dbReference type="Gene3D" id="3.40.50.720">
    <property type="entry name" value="NAD(P)-binding Rossmann-like Domain"/>
    <property type="match status" value="2"/>
</dbReference>
<keyword evidence="3" id="KW-1185">Reference proteome</keyword>
<dbReference type="GO" id="GO:0004303">
    <property type="term" value="F:estradiol 17-beta-dehydrogenase [NAD(P)+] activity"/>
    <property type="evidence" value="ECO:0007669"/>
    <property type="project" value="TreeGrafter"/>
</dbReference>
<evidence type="ECO:0000313" key="4">
    <source>
        <dbReference type="RefSeq" id="XP_054850074.1"/>
    </source>
</evidence>
<dbReference type="PRINTS" id="PR00080">
    <property type="entry name" value="SDRFAMILY"/>
</dbReference>
<dbReference type="InterPro" id="IPR002347">
    <property type="entry name" value="SDR_fam"/>
</dbReference>
<dbReference type="SUPFAM" id="SSF51735">
    <property type="entry name" value="NAD(P)-binding Rossmann-fold domains"/>
    <property type="match status" value="2"/>
</dbReference>
<dbReference type="InterPro" id="IPR020904">
    <property type="entry name" value="Sc_DH/Rdtase_CS"/>
</dbReference>
<dbReference type="PANTHER" id="PTHR43658:SF8">
    <property type="entry name" value="17-BETA-HYDROXYSTEROID DEHYDROGENASE 14-RELATED"/>
    <property type="match status" value="1"/>
</dbReference>
<proteinExistence type="inferred from homology"/>
<gene>
    <name evidence="4" type="primary">LOC129339518</name>
</gene>
<dbReference type="KEGG" id="emc:129339518"/>
<dbReference type="GO" id="GO:0006706">
    <property type="term" value="P:steroid catabolic process"/>
    <property type="evidence" value="ECO:0007669"/>
    <property type="project" value="TreeGrafter"/>
</dbReference>
<name>A0AA97K7T8_EUBMA</name>
<sequence length="640" mass="68033">MATCLRYPGKVVIVTGGTGGIGLASVREFVRQGAKVVFCSQACGAERGQAIQRELQDSGCPGEAFYQVCDVTNEADIQRLILVTIERYGCLDCLVNTAADGETGTIDDVTAEDFRNHMEINVVSCLLTSKYALPYLRETRGNIINIGSLRAVIGGKNVLSYASSKGAVIAMTKALAIDESKYGVRVNCLSPGNIWIPLWEKYASQSPDPEATIREAECHQLLGRIGTAEEAALGVLYLAADGTFCTGFNLVISGGAEVGFGTKEVMDPQPGKSAAIFSRRTDFCRLDSSHSSGRCPGPTWRSETLNQLWNADSSSSRALARQRTTSPSILRDTDLANHMLRAAATFLQNQLDFGPWEAAARLTADMAAGLRYSGKVAVVTGGTSGIGLAIVKEFVLQGARVVFCAPGSEEERGRAIQKELQDSGSPGKGYFLVCDVRNEVDIKALILATIECYGRLDCLVNNAGGHPPDQTIDDVSAQEFRSLMDLNVVSCFLASKFALPYLRETRGNIINIASLVGSIGQKYAVPYVATKGAVTAMTKAMAIDESKYGVRVNSISPGNIWTPLWENLASQTANLDAAIQEGSNAQLLGRFGTSAEVAAAALYLAADGTFCTGIDLVLSGGAELGYAKKNLADPSLACEG</sequence>
<keyword evidence="2" id="KW-0560">Oxidoreductase</keyword>